<feature type="compositionally biased region" description="Basic and acidic residues" evidence="6">
    <location>
        <begin position="166"/>
        <end position="175"/>
    </location>
</feature>
<dbReference type="EMBL" id="CP047491">
    <property type="protein sequence ID" value="QHQ40688.1"/>
    <property type="molecule type" value="Genomic_DNA"/>
</dbReference>
<dbReference type="InterPro" id="IPR012406">
    <property type="entry name" value="UreE"/>
</dbReference>
<protein>
    <recommendedName>
        <fullName evidence="5">Urease accessory protein UreE</fullName>
    </recommendedName>
</protein>
<evidence type="ECO:0000313" key="8">
    <source>
        <dbReference type="EMBL" id="QHQ40688.1"/>
    </source>
</evidence>
<evidence type="ECO:0000256" key="3">
    <source>
        <dbReference type="ARBA" id="ARBA00022596"/>
    </source>
</evidence>
<keyword evidence="3 5" id="KW-0533">Nickel</keyword>
<dbReference type="Pfam" id="PF05194">
    <property type="entry name" value="UreE_C"/>
    <property type="match status" value="1"/>
</dbReference>
<evidence type="ECO:0000313" key="9">
    <source>
        <dbReference type="Proteomes" id="UP000464675"/>
    </source>
</evidence>
<reference evidence="8 9" key="1">
    <citation type="submission" date="2020-01" db="EMBL/GenBank/DDBJ databases">
        <title>The possibility of degradation of plastic by Microbulbifer hydrolyticus IRE-31.</title>
        <authorList>
            <person name="Liu L."/>
        </authorList>
    </citation>
    <scope>NUCLEOTIDE SEQUENCE [LARGE SCALE GENOMIC DNA]</scope>
    <source>
        <strain evidence="8 9">IRE-31</strain>
    </source>
</reference>
<evidence type="ECO:0000256" key="4">
    <source>
        <dbReference type="ARBA" id="ARBA00023186"/>
    </source>
</evidence>
<comment type="subcellular location">
    <subcellularLocation>
        <location evidence="1 5">Cytoplasm</location>
    </subcellularLocation>
</comment>
<keyword evidence="2 5" id="KW-0963">Cytoplasm</keyword>
<comment type="function">
    <text evidence="5">Involved in urease metallocenter assembly. Binds nickel. Probably functions as a nickel donor during metallocenter assembly.</text>
</comment>
<sequence>MDIYQRLGIDSGKAAQYSIVLDHLQRDRGRLRAKTTDGIEVRIFLERGKPLQVGEILQSQCGKWVKVMGAQEPVTTARCDDWFTFSRACYHLGNRHVKLQIANAEGEGERWLRITPDHVLEEMLELLGLSLKRETAVFIPESGAYSGGHSHSHAHSHSHSHHHSHAHDQNEHHHH</sequence>
<organism evidence="8 9">
    <name type="scientific">Microbulbifer hydrolyticus</name>
    <dbReference type="NCBI Taxonomy" id="48074"/>
    <lineage>
        <taxon>Bacteria</taxon>
        <taxon>Pseudomonadati</taxon>
        <taxon>Pseudomonadota</taxon>
        <taxon>Gammaproteobacteria</taxon>
        <taxon>Cellvibrionales</taxon>
        <taxon>Microbulbiferaceae</taxon>
        <taxon>Microbulbifer</taxon>
    </lineage>
</organism>
<comment type="similarity">
    <text evidence="5">Belongs to the UreE family.</text>
</comment>
<keyword evidence="4 5" id="KW-0143">Chaperone</keyword>
<evidence type="ECO:0000256" key="5">
    <source>
        <dbReference type="HAMAP-Rule" id="MF_00822"/>
    </source>
</evidence>
<dbReference type="NCBIfam" id="NF009751">
    <property type="entry name" value="PRK13261.1-1"/>
    <property type="match status" value="1"/>
</dbReference>
<evidence type="ECO:0000256" key="6">
    <source>
        <dbReference type="SAM" id="MobiDB-lite"/>
    </source>
</evidence>
<gene>
    <name evidence="5 8" type="primary">ureE</name>
    <name evidence="8" type="ORF">GTQ55_03290</name>
</gene>
<dbReference type="Gene3D" id="3.30.70.790">
    <property type="entry name" value="UreE, C-terminal domain"/>
    <property type="match status" value="1"/>
</dbReference>
<dbReference type="InterPro" id="IPR036118">
    <property type="entry name" value="UreE_N_sf"/>
</dbReference>
<keyword evidence="9" id="KW-1185">Reference proteome</keyword>
<name>A0ABX6J0U1_9GAMM</name>
<dbReference type="Gene3D" id="2.60.260.20">
    <property type="entry name" value="Urease metallochaperone UreE, N-terminal domain"/>
    <property type="match status" value="1"/>
</dbReference>
<dbReference type="PIRSF" id="PIRSF036402">
    <property type="entry name" value="Ureas_acces_UreE"/>
    <property type="match status" value="1"/>
</dbReference>
<dbReference type="Proteomes" id="UP000464675">
    <property type="component" value="Chromosome"/>
</dbReference>
<dbReference type="SUPFAM" id="SSF69737">
    <property type="entry name" value="Urease metallochaperone UreE, C-terminal domain"/>
    <property type="match status" value="1"/>
</dbReference>
<evidence type="ECO:0000256" key="2">
    <source>
        <dbReference type="ARBA" id="ARBA00022490"/>
    </source>
</evidence>
<dbReference type="InterPro" id="IPR007864">
    <property type="entry name" value="UreE_C_dom"/>
</dbReference>
<dbReference type="SUPFAM" id="SSF69287">
    <property type="entry name" value="Urease metallochaperone UreE, N-terminal domain"/>
    <property type="match status" value="1"/>
</dbReference>
<proteinExistence type="inferred from homology"/>
<accession>A0ABX6J0U1</accession>
<dbReference type="InterPro" id="IPR004029">
    <property type="entry name" value="UreE_N"/>
</dbReference>
<feature type="region of interest" description="Disordered" evidence="6">
    <location>
        <begin position="142"/>
        <end position="175"/>
    </location>
</feature>
<feature type="compositionally biased region" description="Basic residues" evidence="6">
    <location>
        <begin position="150"/>
        <end position="165"/>
    </location>
</feature>
<dbReference type="SMART" id="SM00988">
    <property type="entry name" value="UreE_N"/>
    <property type="match status" value="1"/>
</dbReference>
<dbReference type="Pfam" id="PF02814">
    <property type="entry name" value="UreE_N"/>
    <property type="match status" value="1"/>
</dbReference>
<evidence type="ECO:0000259" key="7">
    <source>
        <dbReference type="SMART" id="SM00988"/>
    </source>
</evidence>
<evidence type="ECO:0000256" key="1">
    <source>
        <dbReference type="ARBA" id="ARBA00004496"/>
    </source>
</evidence>
<feature type="domain" description="UreE urease accessory N-terminal" evidence="7">
    <location>
        <begin position="1"/>
        <end position="65"/>
    </location>
</feature>
<dbReference type="HAMAP" id="MF_00822">
    <property type="entry name" value="UreE"/>
    <property type="match status" value="1"/>
</dbReference>